<protein>
    <submittedName>
        <fullName evidence="1">Uncharacterized protein</fullName>
    </submittedName>
</protein>
<evidence type="ECO:0000313" key="1">
    <source>
        <dbReference type="EMBL" id="KKN16361.1"/>
    </source>
</evidence>
<proteinExistence type="predicted"/>
<name>A0A0F9QTE0_9ZZZZ</name>
<organism evidence="1">
    <name type="scientific">marine sediment metagenome</name>
    <dbReference type="NCBI Taxonomy" id="412755"/>
    <lineage>
        <taxon>unclassified sequences</taxon>
        <taxon>metagenomes</taxon>
        <taxon>ecological metagenomes</taxon>
    </lineage>
</organism>
<accession>A0A0F9QTE0</accession>
<sequence>MAGKCYGCATIVEFKDDKCEKCGKPIYYRSDRRGRPTKTSK</sequence>
<comment type="caution">
    <text evidence="1">The sequence shown here is derived from an EMBL/GenBank/DDBJ whole genome shotgun (WGS) entry which is preliminary data.</text>
</comment>
<gene>
    <name evidence="1" type="ORF">LCGC14_0976560</name>
</gene>
<dbReference type="EMBL" id="LAZR01003620">
    <property type="protein sequence ID" value="KKN16361.1"/>
    <property type="molecule type" value="Genomic_DNA"/>
</dbReference>
<reference evidence="1" key="1">
    <citation type="journal article" date="2015" name="Nature">
        <title>Complex archaea that bridge the gap between prokaryotes and eukaryotes.</title>
        <authorList>
            <person name="Spang A."/>
            <person name="Saw J.H."/>
            <person name="Jorgensen S.L."/>
            <person name="Zaremba-Niedzwiedzka K."/>
            <person name="Martijn J."/>
            <person name="Lind A.E."/>
            <person name="van Eijk R."/>
            <person name="Schleper C."/>
            <person name="Guy L."/>
            <person name="Ettema T.J."/>
        </authorList>
    </citation>
    <scope>NUCLEOTIDE SEQUENCE</scope>
</reference>
<dbReference type="AlphaFoldDB" id="A0A0F9QTE0"/>